<evidence type="ECO:0000313" key="6">
    <source>
        <dbReference type="EMBL" id="KAJ4970687.1"/>
    </source>
</evidence>
<evidence type="ECO:0000256" key="1">
    <source>
        <dbReference type="ARBA" id="ARBA00023016"/>
    </source>
</evidence>
<feature type="compositionally biased region" description="Polar residues" evidence="4">
    <location>
        <begin position="407"/>
        <end position="425"/>
    </location>
</feature>
<feature type="compositionally biased region" description="Pro residues" evidence="4">
    <location>
        <begin position="452"/>
        <end position="461"/>
    </location>
</feature>
<evidence type="ECO:0000256" key="3">
    <source>
        <dbReference type="RuleBase" id="RU003616"/>
    </source>
</evidence>
<dbReference type="PROSITE" id="PS01031">
    <property type="entry name" value="SHSP"/>
    <property type="match status" value="1"/>
</dbReference>
<sequence>MATTPKDHLDPNFNPSFKWKEEEEFDIFAIDLPGFKKENIKTQLTAPGNMKITRERDLGDNKWICFENNHQIPDDCDINGLRAKFDSGFLYIIINTQDASRNNRDQSNNRDTRFKKEDIKIQVSTSDRNLKITGEQNLGDNKWIRFEKNEQIPIDCYINGIRGELSGKVLRIIMPKMVTLETTETSKKPETQVPSKTTVETPVSQKFDPTFKWEREDGSDQLLIELPGFNKEDIKVQFFQFRQELEGQKSEPQVPSKTPPQAPSSQKPETPVSSTTTLSSQKPEIQVPSKTPPQAPSSQKPETPVSSTTILEAPSSQKPETQVPSKTPPQAPSSQKPETSVSSTTTLEAPSSRKPETQVPSKTPPQVPSQKAIPRILSKLSLGAPSSEKPKIQLPPQATPEAPLSQKPETQVPPLTTAETPSIQKQETEVVPPITPLEVPLSQKPETQVPPVTTPKAPPIQTPQTEVVPPKTPLEELLSQNTETQVPPVTTPEAPPIQTPEDRSRPT</sequence>
<dbReference type="CDD" id="cd06464">
    <property type="entry name" value="ACD_sHsps-like"/>
    <property type="match status" value="2"/>
</dbReference>
<dbReference type="SUPFAM" id="SSF49764">
    <property type="entry name" value="HSP20-like chaperones"/>
    <property type="match status" value="1"/>
</dbReference>
<accession>A0A9Q0KHL3</accession>
<dbReference type="Pfam" id="PF00011">
    <property type="entry name" value="HSP20"/>
    <property type="match status" value="1"/>
</dbReference>
<protein>
    <recommendedName>
        <fullName evidence="5">SHSP domain-containing protein</fullName>
    </recommendedName>
</protein>
<dbReference type="InterPro" id="IPR031107">
    <property type="entry name" value="Small_HSP"/>
</dbReference>
<feature type="region of interest" description="Disordered" evidence="4">
    <location>
        <begin position="246"/>
        <end position="507"/>
    </location>
</feature>
<organism evidence="6 7">
    <name type="scientific">Protea cynaroides</name>
    <dbReference type="NCBI Taxonomy" id="273540"/>
    <lineage>
        <taxon>Eukaryota</taxon>
        <taxon>Viridiplantae</taxon>
        <taxon>Streptophyta</taxon>
        <taxon>Embryophyta</taxon>
        <taxon>Tracheophyta</taxon>
        <taxon>Spermatophyta</taxon>
        <taxon>Magnoliopsida</taxon>
        <taxon>Proteales</taxon>
        <taxon>Proteaceae</taxon>
        <taxon>Protea</taxon>
    </lineage>
</organism>
<dbReference type="OrthoDB" id="1431247at2759"/>
<feature type="domain" description="SHSP" evidence="5">
    <location>
        <begin position="8"/>
        <end position="111"/>
    </location>
</feature>
<evidence type="ECO:0000259" key="5">
    <source>
        <dbReference type="PROSITE" id="PS01031"/>
    </source>
</evidence>
<feature type="compositionally biased region" description="Pro residues" evidence="4">
    <location>
        <begin position="489"/>
        <end position="498"/>
    </location>
</feature>
<evidence type="ECO:0000256" key="2">
    <source>
        <dbReference type="PROSITE-ProRule" id="PRU00285"/>
    </source>
</evidence>
<feature type="region of interest" description="Disordered" evidence="4">
    <location>
        <begin position="183"/>
        <end position="203"/>
    </location>
</feature>
<feature type="compositionally biased region" description="Polar residues" evidence="4">
    <location>
        <begin position="263"/>
        <end position="283"/>
    </location>
</feature>
<dbReference type="PRINTS" id="PR01217">
    <property type="entry name" value="PRICHEXTENSN"/>
</dbReference>
<keyword evidence="1" id="KW-0346">Stress response</keyword>
<comment type="caution">
    <text evidence="6">The sequence shown here is derived from an EMBL/GenBank/DDBJ whole genome shotgun (WGS) entry which is preliminary data.</text>
</comment>
<feature type="compositionally biased region" description="Polar residues" evidence="4">
    <location>
        <begin position="296"/>
        <end position="325"/>
    </location>
</feature>
<feature type="compositionally biased region" description="Polar residues" evidence="4">
    <location>
        <begin position="192"/>
        <end position="203"/>
    </location>
</feature>
<feature type="compositionally biased region" description="Polar residues" evidence="4">
    <location>
        <begin position="332"/>
        <end position="349"/>
    </location>
</feature>
<gene>
    <name evidence="6" type="ORF">NE237_003786</name>
</gene>
<dbReference type="Gene3D" id="2.60.40.790">
    <property type="match status" value="2"/>
</dbReference>
<dbReference type="PANTHER" id="PTHR11527">
    <property type="entry name" value="HEAT-SHOCK PROTEIN 20 FAMILY MEMBER"/>
    <property type="match status" value="1"/>
</dbReference>
<evidence type="ECO:0000256" key="4">
    <source>
        <dbReference type="SAM" id="MobiDB-lite"/>
    </source>
</evidence>
<name>A0A9Q0KHL3_9MAGN</name>
<dbReference type="AlphaFoldDB" id="A0A9Q0KHL3"/>
<dbReference type="EMBL" id="JAMYWD010000005">
    <property type="protein sequence ID" value="KAJ4970687.1"/>
    <property type="molecule type" value="Genomic_DNA"/>
</dbReference>
<dbReference type="Proteomes" id="UP001141806">
    <property type="component" value="Unassembled WGS sequence"/>
</dbReference>
<dbReference type="InterPro" id="IPR002068">
    <property type="entry name" value="A-crystallin/Hsp20_dom"/>
</dbReference>
<dbReference type="InterPro" id="IPR008978">
    <property type="entry name" value="HSP20-like_chaperone"/>
</dbReference>
<keyword evidence="7" id="KW-1185">Reference proteome</keyword>
<comment type="similarity">
    <text evidence="2 3">Belongs to the small heat shock protein (HSP20) family.</text>
</comment>
<reference evidence="6" key="1">
    <citation type="journal article" date="2023" name="Plant J.">
        <title>The genome of the king protea, Protea cynaroides.</title>
        <authorList>
            <person name="Chang J."/>
            <person name="Duong T.A."/>
            <person name="Schoeman C."/>
            <person name="Ma X."/>
            <person name="Roodt D."/>
            <person name="Barker N."/>
            <person name="Li Z."/>
            <person name="Van de Peer Y."/>
            <person name="Mizrachi E."/>
        </authorList>
    </citation>
    <scope>NUCLEOTIDE SEQUENCE</scope>
    <source>
        <tissue evidence="6">Young leaves</tissue>
    </source>
</reference>
<evidence type="ECO:0000313" key="7">
    <source>
        <dbReference type="Proteomes" id="UP001141806"/>
    </source>
</evidence>
<proteinExistence type="inferred from homology"/>